<reference evidence="2 3" key="1">
    <citation type="journal article" date="2016" name="Nat. Commun.">
        <title>Ectomycorrhizal ecology is imprinted in the genome of the dominant symbiotic fungus Cenococcum geophilum.</title>
        <authorList>
            <consortium name="DOE Joint Genome Institute"/>
            <person name="Peter M."/>
            <person name="Kohler A."/>
            <person name="Ohm R.A."/>
            <person name="Kuo A."/>
            <person name="Krutzmann J."/>
            <person name="Morin E."/>
            <person name="Arend M."/>
            <person name="Barry K.W."/>
            <person name="Binder M."/>
            <person name="Choi C."/>
            <person name="Clum A."/>
            <person name="Copeland A."/>
            <person name="Grisel N."/>
            <person name="Haridas S."/>
            <person name="Kipfer T."/>
            <person name="LaButti K."/>
            <person name="Lindquist E."/>
            <person name="Lipzen A."/>
            <person name="Maire R."/>
            <person name="Meier B."/>
            <person name="Mihaltcheva S."/>
            <person name="Molinier V."/>
            <person name="Murat C."/>
            <person name="Poggeler S."/>
            <person name="Quandt C.A."/>
            <person name="Sperisen C."/>
            <person name="Tritt A."/>
            <person name="Tisserant E."/>
            <person name="Crous P.W."/>
            <person name="Henrissat B."/>
            <person name="Nehls U."/>
            <person name="Egli S."/>
            <person name="Spatafora J.W."/>
            <person name="Grigoriev I.V."/>
            <person name="Martin F.M."/>
        </authorList>
    </citation>
    <scope>NUCLEOTIDE SEQUENCE [LARGE SCALE GENOMIC DNA]</scope>
    <source>
        <strain evidence="2 3">CBS 459.81</strain>
    </source>
</reference>
<dbReference type="OrthoDB" id="4357148at2759"/>
<evidence type="ECO:0000313" key="2">
    <source>
        <dbReference type="EMBL" id="OCK86230.1"/>
    </source>
</evidence>
<dbReference type="Proteomes" id="UP000250266">
    <property type="component" value="Unassembled WGS sequence"/>
</dbReference>
<dbReference type="AlphaFoldDB" id="A0A8E2ELL0"/>
<sequence>MPASRDNRYEQQNDLASEAPTGDISDNDYKSRTGLSEIPVQKDDAPVNDPIHPPPRIRMRRVAYDEKDAIDSSNIINSRTRGAAKTASTYAEPSDKVGMPRPNNRGSGARQ</sequence>
<feature type="compositionally biased region" description="Basic and acidic residues" evidence="1">
    <location>
        <begin position="1"/>
        <end position="11"/>
    </location>
</feature>
<evidence type="ECO:0000313" key="3">
    <source>
        <dbReference type="Proteomes" id="UP000250266"/>
    </source>
</evidence>
<organism evidence="2 3">
    <name type="scientific">Lepidopterella palustris CBS 459.81</name>
    <dbReference type="NCBI Taxonomy" id="1314670"/>
    <lineage>
        <taxon>Eukaryota</taxon>
        <taxon>Fungi</taxon>
        <taxon>Dikarya</taxon>
        <taxon>Ascomycota</taxon>
        <taxon>Pezizomycotina</taxon>
        <taxon>Dothideomycetes</taxon>
        <taxon>Pleosporomycetidae</taxon>
        <taxon>Mytilinidiales</taxon>
        <taxon>Argynnaceae</taxon>
        <taxon>Lepidopterella</taxon>
    </lineage>
</organism>
<feature type="region of interest" description="Disordered" evidence="1">
    <location>
        <begin position="73"/>
        <end position="111"/>
    </location>
</feature>
<dbReference type="EMBL" id="KV744807">
    <property type="protein sequence ID" value="OCK86230.1"/>
    <property type="molecule type" value="Genomic_DNA"/>
</dbReference>
<protein>
    <submittedName>
        <fullName evidence="2">Uncharacterized protein</fullName>
    </submittedName>
</protein>
<name>A0A8E2ELL0_9PEZI</name>
<feature type="region of interest" description="Disordered" evidence="1">
    <location>
        <begin position="1"/>
        <end position="57"/>
    </location>
</feature>
<keyword evidence="3" id="KW-1185">Reference proteome</keyword>
<feature type="compositionally biased region" description="Polar residues" evidence="1">
    <location>
        <begin position="73"/>
        <end position="91"/>
    </location>
</feature>
<gene>
    <name evidence="2" type="ORF">K432DRAFT_285070</name>
</gene>
<proteinExistence type="predicted"/>
<evidence type="ECO:0000256" key="1">
    <source>
        <dbReference type="SAM" id="MobiDB-lite"/>
    </source>
</evidence>
<accession>A0A8E2ELL0</accession>